<evidence type="ECO:0000313" key="3">
    <source>
        <dbReference type="Proteomes" id="UP000196475"/>
    </source>
</evidence>
<evidence type="ECO:0000313" key="2">
    <source>
        <dbReference type="EMBL" id="OUM87042.1"/>
    </source>
</evidence>
<evidence type="ECO:0000256" key="1">
    <source>
        <dbReference type="SAM" id="Phobius"/>
    </source>
</evidence>
<feature type="transmembrane region" description="Helical" evidence="1">
    <location>
        <begin position="51"/>
        <end position="76"/>
    </location>
</feature>
<feature type="transmembrane region" description="Helical" evidence="1">
    <location>
        <begin position="165"/>
        <end position="183"/>
    </location>
</feature>
<keyword evidence="1" id="KW-0472">Membrane</keyword>
<accession>A0A1Y3PI60</accession>
<reference evidence="3" key="1">
    <citation type="submission" date="2016-06" db="EMBL/GenBank/DDBJ databases">
        <authorList>
            <person name="Nascimento L."/>
            <person name="Pereira R.V."/>
            <person name="Martins L.F."/>
            <person name="Quaggio R.B."/>
            <person name="Silva A.M."/>
            <person name="Setubal J.C."/>
        </authorList>
    </citation>
    <scope>NUCLEOTIDE SEQUENCE [LARGE SCALE GENOMIC DNA]</scope>
</reference>
<dbReference type="PROSITE" id="PS51257">
    <property type="entry name" value="PROKAR_LIPOPROTEIN"/>
    <property type="match status" value="1"/>
</dbReference>
<comment type="caution">
    <text evidence="2">The sequence shown here is derived from an EMBL/GenBank/DDBJ whole genome shotgun (WGS) entry which is preliminary data.</text>
</comment>
<feature type="transmembrane region" description="Helical" evidence="1">
    <location>
        <begin position="20"/>
        <end position="39"/>
    </location>
</feature>
<dbReference type="Proteomes" id="UP000196475">
    <property type="component" value="Unassembled WGS sequence"/>
</dbReference>
<dbReference type="AlphaFoldDB" id="A0A1Y3PI60"/>
<protein>
    <submittedName>
        <fullName evidence="2">Uncharacterized protein</fullName>
    </submittedName>
</protein>
<organism evidence="2 3">
    <name type="scientific">Bacillus thermozeamaize</name>
    <dbReference type="NCBI Taxonomy" id="230954"/>
    <lineage>
        <taxon>Bacteria</taxon>
        <taxon>Bacillati</taxon>
        <taxon>Bacillota</taxon>
        <taxon>Bacilli</taxon>
        <taxon>Bacillales</taxon>
        <taxon>Bacillaceae</taxon>
        <taxon>Bacillus</taxon>
    </lineage>
</organism>
<keyword evidence="1" id="KW-1133">Transmembrane helix</keyword>
<gene>
    <name evidence="2" type="ORF">BAA01_16670</name>
</gene>
<feature type="transmembrane region" description="Helical" evidence="1">
    <location>
        <begin position="203"/>
        <end position="222"/>
    </location>
</feature>
<proteinExistence type="predicted"/>
<feature type="transmembrane region" description="Helical" evidence="1">
    <location>
        <begin position="134"/>
        <end position="158"/>
    </location>
</feature>
<name>A0A1Y3PI60_9BACI</name>
<keyword evidence="1" id="KW-0812">Transmembrane</keyword>
<dbReference type="EMBL" id="LZRT01000080">
    <property type="protein sequence ID" value="OUM87042.1"/>
    <property type="molecule type" value="Genomic_DNA"/>
</dbReference>
<sequence length="231" mass="26660">MGSKIKAMMRLHYMDTMHSFVIFWSILIAVFLLSCYLTYQFSDSRVMFSGWFAVYIYALVGGVVTVNGTLPVALGWSVTRRDYYLATVIHYVLVSFALSVVYALLYGIEKWFLSVNPDVHLLFYQIPWMERPSVWFLLWFHFIVILAIVSCGNVVGCLYYRFGRLGLFASFAIVLLLTVMLHLLDGWKALFRWLSRINSVEELTLWLIPFAFVCLVAGWLFLRKAPARTAG</sequence>
<feature type="transmembrane region" description="Helical" evidence="1">
    <location>
        <begin position="83"/>
        <end position="108"/>
    </location>
</feature>